<reference evidence="2 3" key="1">
    <citation type="submission" date="2016-10" db="EMBL/GenBank/DDBJ databases">
        <authorList>
            <person name="de Groot N.N."/>
        </authorList>
    </citation>
    <scope>NUCLEOTIDE SEQUENCE [LARGE SCALE GENOMIC DNA]</scope>
    <source>
        <strain evidence="2 3">DSM 15695</strain>
    </source>
</reference>
<name>A0A1H9CKS2_9LACT</name>
<accession>A0A1H9CKS2</accession>
<dbReference type="Proteomes" id="UP000198833">
    <property type="component" value="Unassembled WGS sequence"/>
</dbReference>
<protein>
    <submittedName>
        <fullName evidence="2">Uncharacterized protein</fullName>
    </submittedName>
</protein>
<evidence type="ECO:0000313" key="3">
    <source>
        <dbReference type="Proteomes" id="UP000198833"/>
    </source>
</evidence>
<dbReference type="RefSeq" id="WP_092571211.1">
    <property type="nucleotide sequence ID" value="NZ_CALUDV010000026.1"/>
</dbReference>
<dbReference type="OrthoDB" id="2237189at2"/>
<feature type="transmembrane region" description="Helical" evidence="1">
    <location>
        <begin position="6"/>
        <end position="27"/>
    </location>
</feature>
<proteinExistence type="predicted"/>
<keyword evidence="1" id="KW-1133">Transmembrane helix</keyword>
<dbReference type="STRING" id="89093.SAMN04488558_10464"/>
<keyword evidence="1" id="KW-0472">Membrane</keyword>
<evidence type="ECO:0000313" key="2">
    <source>
        <dbReference type="EMBL" id="SEQ01792.1"/>
    </source>
</evidence>
<feature type="transmembrane region" description="Helical" evidence="1">
    <location>
        <begin position="91"/>
        <end position="111"/>
    </location>
</feature>
<keyword evidence="3" id="KW-1185">Reference proteome</keyword>
<gene>
    <name evidence="2" type="ORF">SAMN04488558_10464</name>
</gene>
<keyword evidence="1" id="KW-0812">Transmembrane</keyword>
<evidence type="ECO:0000256" key="1">
    <source>
        <dbReference type="SAM" id="Phobius"/>
    </source>
</evidence>
<organism evidence="2 3">
    <name type="scientific">Ignavigranum ruoffiae</name>
    <dbReference type="NCBI Taxonomy" id="89093"/>
    <lineage>
        <taxon>Bacteria</taxon>
        <taxon>Bacillati</taxon>
        <taxon>Bacillota</taxon>
        <taxon>Bacilli</taxon>
        <taxon>Lactobacillales</taxon>
        <taxon>Aerococcaceae</taxon>
        <taxon>Ignavigranum</taxon>
    </lineage>
</organism>
<sequence>MDTRLIIFVCGLAICVFGGIQLARMIYRLTVMDAKARHLPYPRFWGIFNLGGNNGGGNILLYLLGRRQFPIKDESIIDPEKVQHYKQRARLALAFHLIGAVILIIGFFWYFN</sequence>
<dbReference type="EMBL" id="FOEN01000004">
    <property type="protein sequence ID" value="SEQ01792.1"/>
    <property type="molecule type" value="Genomic_DNA"/>
</dbReference>
<dbReference type="AlphaFoldDB" id="A0A1H9CKS2"/>